<reference evidence="1 2" key="1">
    <citation type="journal article" date="2022" name="bioRxiv">
        <title>Genomics of Preaxostyla Flagellates Illuminates Evolutionary Transitions and the Path Towards Mitochondrial Loss.</title>
        <authorList>
            <person name="Novak L.V.F."/>
            <person name="Treitli S.C."/>
            <person name="Pyrih J."/>
            <person name="Halakuc P."/>
            <person name="Pipaliya S.V."/>
            <person name="Vacek V."/>
            <person name="Brzon O."/>
            <person name="Soukal P."/>
            <person name="Eme L."/>
            <person name="Dacks J.B."/>
            <person name="Karnkowska A."/>
            <person name="Elias M."/>
            <person name="Hampl V."/>
        </authorList>
    </citation>
    <scope>NUCLEOTIDE SEQUENCE [LARGE SCALE GENOMIC DNA]</scope>
    <source>
        <strain evidence="1">NAU3</strain>
        <tissue evidence="1">Gut</tissue>
    </source>
</reference>
<evidence type="ECO:0000313" key="2">
    <source>
        <dbReference type="Proteomes" id="UP001281761"/>
    </source>
</evidence>
<protein>
    <submittedName>
        <fullName evidence="1">Uncharacterized protein</fullName>
    </submittedName>
</protein>
<accession>A0ABQ9WW87</accession>
<dbReference type="EMBL" id="JARBJD010000372">
    <property type="protein sequence ID" value="KAK2942972.1"/>
    <property type="molecule type" value="Genomic_DNA"/>
</dbReference>
<proteinExistence type="predicted"/>
<name>A0ABQ9WW87_9EUKA</name>
<dbReference type="Proteomes" id="UP001281761">
    <property type="component" value="Unassembled WGS sequence"/>
</dbReference>
<gene>
    <name evidence="1" type="ORF">BLNAU_22131</name>
</gene>
<evidence type="ECO:0000313" key="1">
    <source>
        <dbReference type="EMBL" id="KAK2942972.1"/>
    </source>
</evidence>
<sequence>MSLDTTTAAFCDSSQLNHDVSSHSTGGNEESVRHAGVCHTLAGRDRKCGWKQSDKKEDKEKEQIKKNWDDEEEHIRGKQTIIARDLSRSSEDADKQKCSFFDQRSSLIPDILTLSVSTIPFSSQPFSLNLERRHNKVHSTVPVEHVERVGVTRHGDADELGTAELCERHTDGGQRRRTVLDLVEDGEELLGDEEKSDELALNMVSDAPGLHSIFSRPMLLCLKWSQCLCSSIHQFE</sequence>
<organism evidence="1 2">
    <name type="scientific">Blattamonas nauphoetae</name>
    <dbReference type="NCBI Taxonomy" id="2049346"/>
    <lineage>
        <taxon>Eukaryota</taxon>
        <taxon>Metamonada</taxon>
        <taxon>Preaxostyla</taxon>
        <taxon>Oxymonadida</taxon>
        <taxon>Blattamonas</taxon>
    </lineage>
</organism>
<keyword evidence="2" id="KW-1185">Reference proteome</keyword>
<comment type="caution">
    <text evidence="1">The sequence shown here is derived from an EMBL/GenBank/DDBJ whole genome shotgun (WGS) entry which is preliminary data.</text>
</comment>